<evidence type="ECO:0000256" key="2">
    <source>
        <dbReference type="ARBA" id="ARBA00022801"/>
    </source>
</evidence>
<dbReference type="PROSITE" id="PS51217">
    <property type="entry name" value="UVRD_HELICASE_CTER"/>
    <property type="match status" value="1"/>
</dbReference>
<dbReference type="PROSITE" id="PS51198">
    <property type="entry name" value="UVRD_HELICASE_ATP_BIND"/>
    <property type="match status" value="1"/>
</dbReference>
<dbReference type="InterPro" id="IPR000212">
    <property type="entry name" value="DNA_helicase_UvrD/REP"/>
</dbReference>
<dbReference type="Gene3D" id="3.40.50.300">
    <property type="entry name" value="P-loop containing nucleotide triphosphate hydrolases"/>
    <property type="match status" value="3"/>
</dbReference>
<evidence type="ECO:0000259" key="10">
    <source>
        <dbReference type="PROSITE" id="PS51198"/>
    </source>
</evidence>
<evidence type="ECO:0000256" key="9">
    <source>
        <dbReference type="PROSITE-ProRule" id="PRU00560"/>
    </source>
</evidence>
<dbReference type="RefSeq" id="WP_114589917.1">
    <property type="nucleotide sequence ID" value="NZ_CP031165.1"/>
</dbReference>
<dbReference type="Gene3D" id="1.10.3170.10">
    <property type="entry name" value="Recbcd, chain B, domain 2"/>
    <property type="match status" value="1"/>
</dbReference>
<evidence type="ECO:0000259" key="11">
    <source>
        <dbReference type="PROSITE" id="PS51217"/>
    </source>
</evidence>
<evidence type="ECO:0000256" key="7">
    <source>
        <dbReference type="ARBA" id="ARBA00034808"/>
    </source>
</evidence>
<reference evidence="12 13" key="1">
    <citation type="submission" date="2018-09" db="EMBL/GenBank/DDBJ databases">
        <title>Complete genome sequence of Euzebya sp. DY32-46 isolated from seawater of Pacific Ocean.</title>
        <authorList>
            <person name="Xu L."/>
            <person name="Wu Y.-H."/>
            <person name="Xu X.-W."/>
        </authorList>
    </citation>
    <scope>NUCLEOTIDE SEQUENCE [LARGE SCALE GENOMIC DNA]</scope>
    <source>
        <strain evidence="12 13">DY32-46</strain>
    </source>
</reference>
<keyword evidence="5" id="KW-0413">Isomerase</keyword>
<evidence type="ECO:0000256" key="3">
    <source>
        <dbReference type="ARBA" id="ARBA00022806"/>
    </source>
</evidence>
<dbReference type="EC" id="5.6.2.4" evidence="7"/>
<dbReference type="InterPro" id="IPR014017">
    <property type="entry name" value="DNA_helicase_UvrD-like_C"/>
</dbReference>
<dbReference type="InterPro" id="IPR027417">
    <property type="entry name" value="P-loop_NTPase"/>
</dbReference>
<dbReference type="GO" id="GO:0000725">
    <property type="term" value="P:recombinational repair"/>
    <property type="evidence" value="ECO:0007669"/>
    <property type="project" value="TreeGrafter"/>
</dbReference>
<dbReference type="GO" id="GO:0043138">
    <property type="term" value="F:3'-5' DNA helicase activity"/>
    <property type="evidence" value="ECO:0007669"/>
    <property type="project" value="UniProtKB-EC"/>
</dbReference>
<sequence>MTLRGFREVNEQQSNIVDSVLGNKVTIATAGAGSGKTYTMIATVMELLRPPGGTHLAFTADQLALVTFTVEAAEQLRAETDEAIFAALTKDPTNRDHWWEQRERLPSAFIGTIHSFAHQLLKDFGHDSTVPRSSTLNSSGTARREAIADALEVAFAGHPSMTTLLEVDLPEYRLVKEAENVLDHLSRVGIDPESVAAATDHAGAHEVTRAFVRWLVASDHAHTNDKVRRGSVDVDDLLLRLVSAFRADPDGASKAARQHPVLFVDEFQDTDRVQIDVIERLLTDLQKLLVVGDVKQSIYGFRAADAKLLHQLAKRLSVKPLPLHVSRRPSRELLDAQNALFSRIGTRYTDLDEKLLAYDGSPTSPTTLAPLVVDQSGWDDVPANLGTWVKELLGTPSVLPNPMFLEPADLVVLCRTNSQADQAVAELTSELAGVAEVRRSRGESFFEQPEVVATLQVLEMLLRPGDDATLAIALDSMYFTDIDARSEIARLVQYGKDRGSPLTDWLIDHHPDTMAWITTCRRTARSDSAPQVLARLYETSGVLDRLRAEGRTDSALVLEDLREDARNVFKREQALTLDAFVEWLRIAVLNGFPSPRDRRGDRRPPYVRVMTIHQSKGMQYPVVFIPWINRALASAATDPHYLIGDDDRLDLNLPLRDGGTTRSAEWDRMLTRNRRALLEEEMRLLYVAVTRAQQQVILLGGRTQPSPPVPAHHDKYSWLDEIVHSLEDGIPSGVHMVAGGPGTAEIAALRRASKPEGATL</sequence>
<dbReference type="InterPro" id="IPR014016">
    <property type="entry name" value="UvrD-like_ATP-bd"/>
</dbReference>
<keyword evidence="3 9" id="KW-0347">Helicase</keyword>
<evidence type="ECO:0000256" key="6">
    <source>
        <dbReference type="ARBA" id="ARBA00034617"/>
    </source>
</evidence>
<dbReference type="OrthoDB" id="5240387at2"/>
<comment type="catalytic activity">
    <reaction evidence="8">
        <text>ATP + H2O = ADP + phosphate + H(+)</text>
        <dbReference type="Rhea" id="RHEA:13065"/>
        <dbReference type="ChEBI" id="CHEBI:15377"/>
        <dbReference type="ChEBI" id="CHEBI:15378"/>
        <dbReference type="ChEBI" id="CHEBI:30616"/>
        <dbReference type="ChEBI" id="CHEBI:43474"/>
        <dbReference type="ChEBI" id="CHEBI:456216"/>
        <dbReference type="EC" id="5.6.2.4"/>
    </reaction>
</comment>
<dbReference type="GO" id="GO:0005524">
    <property type="term" value="F:ATP binding"/>
    <property type="evidence" value="ECO:0007669"/>
    <property type="project" value="UniProtKB-UniRule"/>
</dbReference>
<evidence type="ECO:0000256" key="8">
    <source>
        <dbReference type="ARBA" id="ARBA00048988"/>
    </source>
</evidence>
<proteinExistence type="predicted"/>
<evidence type="ECO:0000313" key="13">
    <source>
        <dbReference type="Proteomes" id="UP000264006"/>
    </source>
</evidence>
<dbReference type="GO" id="GO:0016887">
    <property type="term" value="F:ATP hydrolysis activity"/>
    <property type="evidence" value="ECO:0007669"/>
    <property type="project" value="RHEA"/>
</dbReference>
<dbReference type="Pfam" id="PF13361">
    <property type="entry name" value="UvrD_C"/>
    <property type="match status" value="1"/>
</dbReference>
<dbReference type="SUPFAM" id="SSF52540">
    <property type="entry name" value="P-loop containing nucleoside triphosphate hydrolases"/>
    <property type="match status" value="1"/>
</dbReference>
<gene>
    <name evidence="12" type="ORF">DVS28_a0350</name>
</gene>
<dbReference type="PANTHER" id="PTHR11070:SF2">
    <property type="entry name" value="ATP-DEPENDENT DNA HELICASE SRS2"/>
    <property type="match status" value="1"/>
</dbReference>
<organism evidence="12 13">
    <name type="scientific">Euzebya pacifica</name>
    <dbReference type="NCBI Taxonomy" id="1608957"/>
    <lineage>
        <taxon>Bacteria</taxon>
        <taxon>Bacillati</taxon>
        <taxon>Actinomycetota</taxon>
        <taxon>Nitriliruptoria</taxon>
        <taxon>Euzebyales</taxon>
    </lineage>
</organism>
<accession>A0A346XS60</accession>
<dbReference type="PANTHER" id="PTHR11070">
    <property type="entry name" value="UVRD / RECB / PCRA DNA HELICASE FAMILY MEMBER"/>
    <property type="match status" value="1"/>
</dbReference>
<dbReference type="EMBL" id="CP031165">
    <property type="protein sequence ID" value="AXV05057.1"/>
    <property type="molecule type" value="Genomic_DNA"/>
</dbReference>
<dbReference type="Gene3D" id="1.10.486.10">
    <property type="entry name" value="PCRA, domain 4"/>
    <property type="match status" value="1"/>
</dbReference>
<dbReference type="AlphaFoldDB" id="A0A346XS60"/>
<evidence type="ECO:0000256" key="4">
    <source>
        <dbReference type="ARBA" id="ARBA00022840"/>
    </source>
</evidence>
<dbReference type="GO" id="GO:0003677">
    <property type="term" value="F:DNA binding"/>
    <property type="evidence" value="ECO:0007669"/>
    <property type="project" value="InterPro"/>
</dbReference>
<keyword evidence="13" id="KW-1185">Reference proteome</keyword>
<evidence type="ECO:0000313" key="12">
    <source>
        <dbReference type="EMBL" id="AXV05057.1"/>
    </source>
</evidence>
<keyword evidence="2 9" id="KW-0378">Hydrolase</keyword>
<feature type="domain" description="UvrD-like helicase ATP-binding" evidence="10">
    <location>
        <begin position="9"/>
        <end position="330"/>
    </location>
</feature>
<evidence type="ECO:0000256" key="5">
    <source>
        <dbReference type="ARBA" id="ARBA00023235"/>
    </source>
</evidence>
<keyword evidence="4 9" id="KW-0067">ATP-binding</keyword>
<evidence type="ECO:0000256" key="1">
    <source>
        <dbReference type="ARBA" id="ARBA00022741"/>
    </source>
</evidence>
<dbReference type="KEGG" id="euz:DVS28_a0350"/>
<feature type="binding site" evidence="9">
    <location>
        <begin position="30"/>
        <end position="37"/>
    </location>
    <ligand>
        <name>ATP</name>
        <dbReference type="ChEBI" id="CHEBI:30616"/>
    </ligand>
</feature>
<dbReference type="Proteomes" id="UP000264006">
    <property type="component" value="Chromosome"/>
</dbReference>
<feature type="domain" description="UvrD-like helicase C-terminal" evidence="11">
    <location>
        <begin position="331"/>
        <end position="617"/>
    </location>
</feature>
<protein>
    <recommendedName>
        <fullName evidence="7">DNA 3'-5' helicase</fullName>
        <ecNumber evidence="7">5.6.2.4</ecNumber>
    </recommendedName>
</protein>
<keyword evidence="1 9" id="KW-0547">Nucleotide-binding</keyword>
<dbReference type="Pfam" id="PF00580">
    <property type="entry name" value="UvrD-helicase"/>
    <property type="match status" value="1"/>
</dbReference>
<comment type="catalytic activity">
    <reaction evidence="6">
        <text>Couples ATP hydrolysis with the unwinding of duplex DNA by translocating in the 3'-5' direction.</text>
        <dbReference type="EC" id="5.6.2.4"/>
    </reaction>
</comment>
<name>A0A346XS60_9ACTN</name>